<reference evidence="2" key="1">
    <citation type="submission" date="2021-01" db="EMBL/GenBank/DDBJ databases">
        <authorList>
            <person name="Corre E."/>
            <person name="Pelletier E."/>
            <person name="Niang G."/>
            <person name="Scheremetjew M."/>
            <person name="Finn R."/>
            <person name="Kale V."/>
            <person name="Holt S."/>
            <person name="Cochrane G."/>
            <person name="Meng A."/>
            <person name="Brown T."/>
            <person name="Cohen L."/>
        </authorList>
    </citation>
    <scope>NUCLEOTIDE SEQUENCE</scope>
    <source>
        <strain evidence="2">CCMP125</strain>
    </source>
</reference>
<feature type="compositionally biased region" description="Low complexity" evidence="1">
    <location>
        <begin position="432"/>
        <end position="452"/>
    </location>
</feature>
<feature type="compositionally biased region" description="Basic and acidic residues" evidence="1">
    <location>
        <begin position="44"/>
        <end position="56"/>
    </location>
</feature>
<organism evidence="2">
    <name type="scientific">Entomoneis paludosa</name>
    <dbReference type="NCBI Taxonomy" id="265537"/>
    <lineage>
        <taxon>Eukaryota</taxon>
        <taxon>Sar</taxon>
        <taxon>Stramenopiles</taxon>
        <taxon>Ochrophyta</taxon>
        <taxon>Bacillariophyta</taxon>
        <taxon>Bacillariophyceae</taxon>
        <taxon>Bacillariophycidae</taxon>
        <taxon>Entomoneidaceae</taxon>
        <taxon>Entomoneis</taxon>
    </lineage>
</organism>
<feature type="compositionally biased region" description="Basic and acidic residues" evidence="1">
    <location>
        <begin position="140"/>
        <end position="159"/>
    </location>
</feature>
<feature type="compositionally biased region" description="Basic and acidic residues" evidence="1">
    <location>
        <begin position="212"/>
        <end position="238"/>
    </location>
</feature>
<feature type="region of interest" description="Disordered" evidence="1">
    <location>
        <begin position="212"/>
        <end position="372"/>
    </location>
</feature>
<gene>
    <name evidence="2" type="ORF">APAL1065_LOCUS21790</name>
</gene>
<dbReference type="AlphaFoldDB" id="A0A7S2YMW8"/>
<dbReference type="EMBL" id="HBHT01032415">
    <property type="protein sequence ID" value="CAD9984697.1"/>
    <property type="molecule type" value="Transcribed_RNA"/>
</dbReference>
<feature type="region of interest" description="Disordered" evidence="1">
    <location>
        <begin position="44"/>
        <end position="199"/>
    </location>
</feature>
<feature type="compositionally biased region" description="Polar residues" evidence="1">
    <location>
        <begin position="89"/>
        <end position="99"/>
    </location>
</feature>
<evidence type="ECO:0000313" key="2">
    <source>
        <dbReference type="EMBL" id="CAD9984697.1"/>
    </source>
</evidence>
<evidence type="ECO:0000256" key="1">
    <source>
        <dbReference type="SAM" id="MobiDB-lite"/>
    </source>
</evidence>
<proteinExistence type="predicted"/>
<accession>A0A7S2YMW8</accession>
<feature type="region of interest" description="Disordered" evidence="1">
    <location>
        <begin position="395"/>
        <end position="484"/>
    </location>
</feature>
<feature type="compositionally biased region" description="Basic and acidic residues" evidence="1">
    <location>
        <begin position="280"/>
        <end position="296"/>
    </location>
</feature>
<feature type="compositionally biased region" description="Low complexity" evidence="1">
    <location>
        <begin position="395"/>
        <end position="422"/>
    </location>
</feature>
<name>A0A7S2YMW8_9STRA</name>
<feature type="compositionally biased region" description="Gly residues" evidence="1">
    <location>
        <begin position="341"/>
        <end position="350"/>
    </location>
</feature>
<feature type="compositionally biased region" description="Basic and acidic residues" evidence="1">
    <location>
        <begin position="471"/>
        <end position="484"/>
    </location>
</feature>
<protein>
    <submittedName>
        <fullName evidence="2">Uncharacterized protein</fullName>
    </submittedName>
</protein>
<feature type="compositionally biased region" description="Low complexity" evidence="1">
    <location>
        <begin position="64"/>
        <end position="88"/>
    </location>
</feature>
<sequence length="484" mass="50006">MKLKLQELNKSVASMKTELSGANDRNGKFREKLRQFQTKIRELQNSEKSLKAELESARSASANAAPTPKPDSTTTTATPVAPPASETTKVTGTQATVAKQASKAIDSGIKDKTQASTASVPAVPDGGFKFGPSPKADGTNAKDVDKPAEEEEDKKKSLRPDAAAFVPTKSTLPEKAPERPPIKRQGSGETMEMSVKEKLMAKKRKLAELTKRKLEAEKAIAKPDETEPAAKKPEELPGKKQAPPSEPAQKKVKKVPEQTPKSSSDSATEPATAPPAPLEPAKEAVVDPPKKSELKPPEPPADAAMSSKEKEGTGITPVAESPAPAVAAEKAENQSKPDTPFGGGGGGGGTFKNPFASGGTNPFGAGSATSKPFSFAVGGAVQAPAAAAAAPSAFLTNMKPPDSSSSPPTFSFGKTSSISLPIPAAPAPPSPFGAFNSSGTFPGSGAPFGGFAENQPMPSRPLFGESSTSGTDKEKEEAEETKKD</sequence>
<feature type="compositionally biased region" description="Low complexity" evidence="1">
    <location>
        <begin position="317"/>
        <end position="328"/>
    </location>
</feature>